<feature type="region of interest" description="Disordered" evidence="1">
    <location>
        <begin position="1"/>
        <end position="69"/>
    </location>
</feature>
<keyword evidence="3" id="KW-1185">Reference proteome</keyword>
<feature type="region of interest" description="Disordered" evidence="1">
    <location>
        <begin position="414"/>
        <end position="468"/>
    </location>
</feature>
<dbReference type="Proteomes" id="UP000434957">
    <property type="component" value="Unassembled WGS sequence"/>
</dbReference>
<accession>A0A6A4D9C4</accession>
<feature type="compositionally biased region" description="Basic and acidic residues" evidence="1">
    <location>
        <begin position="11"/>
        <end position="20"/>
    </location>
</feature>
<evidence type="ECO:0000313" key="3">
    <source>
        <dbReference type="Proteomes" id="UP000434957"/>
    </source>
</evidence>
<evidence type="ECO:0000313" key="2">
    <source>
        <dbReference type="EMBL" id="KAE9303470.1"/>
    </source>
</evidence>
<evidence type="ECO:0000256" key="1">
    <source>
        <dbReference type="SAM" id="MobiDB-lite"/>
    </source>
</evidence>
<gene>
    <name evidence="2" type="ORF">PR003_g22001</name>
</gene>
<name>A0A6A4D9C4_9STRA</name>
<reference evidence="2 3" key="1">
    <citation type="submission" date="2018-08" db="EMBL/GenBank/DDBJ databases">
        <title>Genomic investigation of the strawberry pathogen Phytophthora fragariae indicates pathogenicity is determined by transcriptional variation in three key races.</title>
        <authorList>
            <person name="Adams T.M."/>
            <person name="Armitage A.D."/>
            <person name="Sobczyk M.K."/>
            <person name="Bates H.J."/>
            <person name="Dunwell J.M."/>
            <person name="Nellist C.F."/>
            <person name="Harrison R.J."/>
        </authorList>
    </citation>
    <scope>NUCLEOTIDE SEQUENCE [LARGE SCALE GENOMIC DNA]</scope>
    <source>
        <strain evidence="2 3">SCRP333</strain>
    </source>
</reference>
<proteinExistence type="predicted"/>
<comment type="caution">
    <text evidence="2">The sequence shown here is derived from an EMBL/GenBank/DDBJ whole genome shotgun (WGS) entry which is preliminary data.</text>
</comment>
<dbReference type="AlphaFoldDB" id="A0A6A4D9C4"/>
<organism evidence="2 3">
    <name type="scientific">Phytophthora rubi</name>
    <dbReference type="NCBI Taxonomy" id="129364"/>
    <lineage>
        <taxon>Eukaryota</taxon>
        <taxon>Sar</taxon>
        <taxon>Stramenopiles</taxon>
        <taxon>Oomycota</taxon>
        <taxon>Peronosporomycetes</taxon>
        <taxon>Peronosporales</taxon>
        <taxon>Peronosporaceae</taxon>
        <taxon>Phytophthora</taxon>
    </lineage>
</organism>
<feature type="compositionally biased region" description="Polar residues" evidence="1">
    <location>
        <begin position="1"/>
        <end position="10"/>
    </location>
</feature>
<sequence>MSTSKASADSGNDRDADDAPPHASGQLPDTPPVGGSASGPGTCAHGGFPAGHRTHAEEAVPETPTEGVDLSTIEDPAATAAAFASVGQLLVTQEIISAATAKHIFQGELNLAEIKSTAAAAAAPFLPGDVPPARFGVQQDPSSFVVGVPAKHTDHLSDKFLRDGYGGLEALTFVEALSDEDIQDLTEMTDSRCSVRPELLLHWPAEFTATVPELRELLGSLDARRELASLLQHYPVEDLSRKVFKMPTLLKRTLEQLRETKRQLRSNGSRDGAELLAKLTEISSMKTGFALLNQHWKDSFITSKLQLDQEISDHAGDFKRAAQIHEQEEEALQSKIAAITQESDDMFAYARSLKRQLKAGSLNVPRVMNFLKTRVVGNWPRLKALLEQLKDHKTPPSDWTTQIIVTAIDDYSAQPGPFATLDEEDADEEGKKDSGTGPTSGSKSAPLDFTQDSTPPSTPQTPPTKQRK</sequence>
<protein>
    <submittedName>
        <fullName evidence="2">Uncharacterized protein</fullName>
    </submittedName>
</protein>
<dbReference type="EMBL" id="QXFT01002125">
    <property type="protein sequence ID" value="KAE9303470.1"/>
    <property type="molecule type" value="Genomic_DNA"/>
</dbReference>